<dbReference type="RefSeq" id="WP_210026951.1">
    <property type="nucleotide sequence ID" value="NZ_JAGINU010000001.1"/>
</dbReference>
<feature type="signal peptide" evidence="2">
    <location>
        <begin position="1"/>
        <end position="20"/>
    </location>
</feature>
<evidence type="ECO:0000313" key="3">
    <source>
        <dbReference type="EMBL" id="MBP2366852.1"/>
    </source>
</evidence>
<organism evidence="3 4">
    <name type="scientific">Pseudonocardia parietis</name>
    <dbReference type="NCBI Taxonomy" id="570936"/>
    <lineage>
        <taxon>Bacteria</taxon>
        <taxon>Bacillati</taxon>
        <taxon>Actinomycetota</taxon>
        <taxon>Actinomycetes</taxon>
        <taxon>Pseudonocardiales</taxon>
        <taxon>Pseudonocardiaceae</taxon>
        <taxon>Pseudonocardia</taxon>
    </lineage>
</organism>
<sequence length="339" mass="35310">MTPRRYLSAVAAGVAALVLAGCGADPGALSAPEFYRDRAIDLVVPYEPGGGYDLYARDVVPYLARCIGGDVKVVNEAGAGGLLATSNTAAAEPDGTRVQIVNTVGAVSAQIGQAAGINFDLAALSWVARVSAEANVVVVAADSRFADFDDMLRSPDPVRFVSTGPGSNDYINPPLLQQIFDFPVEVISGFAGSGEARTAYLRGDADAQVLPVASTVSAIRSGEIRPVLVLGDADSPGLEGVPRARDLPVAGAAQRETLTSLLDLVSLSRTMVAPPGLAPDRLAFLRDAFACALTNPDLVAASTEQRRPIEFMPGAELTEAMRSVLSADPAFRQIVRDIT</sequence>
<dbReference type="EMBL" id="JAGINU010000001">
    <property type="protein sequence ID" value="MBP2366852.1"/>
    <property type="molecule type" value="Genomic_DNA"/>
</dbReference>
<accession>A0ABS4VSE7</accession>
<reference evidence="3 4" key="1">
    <citation type="submission" date="2021-03" db="EMBL/GenBank/DDBJ databases">
        <title>Sequencing the genomes of 1000 actinobacteria strains.</title>
        <authorList>
            <person name="Klenk H.-P."/>
        </authorList>
    </citation>
    <scope>NUCLEOTIDE SEQUENCE [LARGE SCALE GENOMIC DNA]</scope>
    <source>
        <strain evidence="3 4">DSM 45256</strain>
    </source>
</reference>
<evidence type="ECO:0000256" key="1">
    <source>
        <dbReference type="ARBA" id="ARBA00006987"/>
    </source>
</evidence>
<keyword evidence="4" id="KW-1185">Reference proteome</keyword>
<dbReference type="Proteomes" id="UP001519295">
    <property type="component" value="Unassembled WGS sequence"/>
</dbReference>
<dbReference type="Gene3D" id="3.40.190.150">
    <property type="entry name" value="Bordetella uptake gene, domain 1"/>
    <property type="match status" value="1"/>
</dbReference>
<comment type="similarity">
    <text evidence="1">Belongs to the UPF0065 (bug) family.</text>
</comment>
<evidence type="ECO:0000256" key="2">
    <source>
        <dbReference type="SAM" id="SignalP"/>
    </source>
</evidence>
<dbReference type="PANTHER" id="PTHR42928">
    <property type="entry name" value="TRICARBOXYLATE-BINDING PROTEIN"/>
    <property type="match status" value="1"/>
</dbReference>
<keyword evidence="2" id="KW-0732">Signal</keyword>
<proteinExistence type="inferred from homology"/>
<dbReference type="InterPro" id="IPR005064">
    <property type="entry name" value="BUG"/>
</dbReference>
<gene>
    <name evidence="3" type="ORF">JOF36_002548</name>
</gene>
<evidence type="ECO:0000313" key="4">
    <source>
        <dbReference type="Proteomes" id="UP001519295"/>
    </source>
</evidence>
<comment type="caution">
    <text evidence="3">The sequence shown here is derived from an EMBL/GenBank/DDBJ whole genome shotgun (WGS) entry which is preliminary data.</text>
</comment>
<feature type="chain" id="PRO_5046699997" evidence="2">
    <location>
        <begin position="21"/>
        <end position="339"/>
    </location>
</feature>
<dbReference type="PANTHER" id="PTHR42928:SF3">
    <property type="entry name" value="UPF0065 PROTEIN YFLP"/>
    <property type="match status" value="1"/>
</dbReference>
<keyword evidence="3" id="KW-0675">Receptor</keyword>
<dbReference type="InterPro" id="IPR042100">
    <property type="entry name" value="Bug_dom1"/>
</dbReference>
<dbReference type="Pfam" id="PF03401">
    <property type="entry name" value="TctC"/>
    <property type="match status" value="1"/>
</dbReference>
<dbReference type="Gene3D" id="3.40.190.10">
    <property type="entry name" value="Periplasmic binding protein-like II"/>
    <property type="match status" value="1"/>
</dbReference>
<protein>
    <submittedName>
        <fullName evidence="3">Tripartite-type tricarboxylate transporter receptor subunit TctC</fullName>
    </submittedName>
</protein>
<dbReference type="PROSITE" id="PS51257">
    <property type="entry name" value="PROKAR_LIPOPROTEIN"/>
    <property type="match status" value="1"/>
</dbReference>
<name>A0ABS4VSE7_9PSEU</name>